<comment type="caution">
    <text evidence="1">The sequence shown here is derived from an EMBL/GenBank/DDBJ whole genome shotgun (WGS) entry which is preliminary data.</text>
</comment>
<name>A0A9D4MGJ0_DREPO</name>
<evidence type="ECO:0000313" key="2">
    <source>
        <dbReference type="Proteomes" id="UP000828390"/>
    </source>
</evidence>
<keyword evidence="2" id="KW-1185">Reference proteome</keyword>
<reference evidence="1" key="1">
    <citation type="journal article" date="2019" name="bioRxiv">
        <title>The Genome of the Zebra Mussel, Dreissena polymorpha: A Resource for Invasive Species Research.</title>
        <authorList>
            <person name="McCartney M.A."/>
            <person name="Auch B."/>
            <person name="Kono T."/>
            <person name="Mallez S."/>
            <person name="Zhang Y."/>
            <person name="Obille A."/>
            <person name="Becker A."/>
            <person name="Abrahante J.E."/>
            <person name="Garbe J."/>
            <person name="Badalamenti J.P."/>
            <person name="Herman A."/>
            <person name="Mangelson H."/>
            <person name="Liachko I."/>
            <person name="Sullivan S."/>
            <person name="Sone E.D."/>
            <person name="Koren S."/>
            <person name="Silverstein K.A.T."/>
            <person name="Beckman K.B."/>
            <person name="Gohl D.M."/>
        </authorList>
    </citation>
    <scope>NUCLEOTIDE SEQUENCE</scope>
    <source>
        <strain evidence="1">Duluth1</strain>
        <tissue evidence="1">Whole animal</tissue>
    </source>
</reference>
<gene>
    <name evidence="1" type="ORF">DPMN_039073</name>
</gene>
<dbReference type="AlphaFoldDB" id="A0A9D4MGJ0"/>
<dbReference type="Proteomes" id="UP000828390">
    <property type="component" value="Unassembled WGS sequence"/>
</dbReference>
<accession>A0A9D4MGJ0</accession>
<proteinExistence type="predicted"/>
<organism evidence="1 2">
    <name type="scientific">Dreissena polymorpha</name>
    <name type="common">Zebra mussel</name>
    <name type="synonym">Mytilus polymorpha</name>
    <dbReference type="NCBI Taxonomy" id="45954"/>
    <lineage>
        <taxon>Eukaryota</taxon>
        <taxon>Metazoa</taxon>
        <taxon>Spiralia</taxon>
        <taxon>Lophotrochozoa</taxon>
        <taxon>Mollusca</taxon>
        <taxon>Bivalvia</taxon>
        <taxon>Autobranchia</taxon>
        <taxon>Heteroconchia</taxon>
        <taxon>Euheterodonta</taxon>
        <taxon>Imparidentia</taxon>
        <taxon>Neoheterodontei</taxon>
        <taxon>Myida</taxon>
        <taxon>Dreissenoidea</taxon>
        <taxon>Dreissenidae</taxon>
        <taxon>Dreissena</taxon>
    </lineage>
</organism>
<evidence type="ECO:0000313" key="1">
    <source>
        <dbReference type="EMBL" id="KAH3875796.1"/>
    </source>
</evidence>
<dbReference type="EMBL" id="JAIWYP010000002">
    <property type="protein sequence ID" value="KAH3875796.1"/>
    <property type="molecule type" value="Genomic_DNA"/>
</dbReference>
<reference evidence="1" key="2">
    <citation type="submission" date="2020-11" db="EMBL/GenBank/DDBJ databases">
        <authorList>
            <person name="McCartney M.A."/>
            <person name="Auch B."/>
            <person name="Kono T."/>
            <person name="Mallez S."/>
            <person name="Becker A."/>
            <person name="Gohl D.M."/>
            <person name="Silverstein K.A.T."/>
            <person name="Koren S."/>
            <person name="Bechman K.B."/>
            <person name="Herman A."/>
            <person name="Abrahante J.E."/>
            <person name="Garbe J."/>
        </authorList>
    </citation>
    <scope>NUCLEOTIDE SEQUENCE</scope>
    <source>
        <strain evidence="1">Duluth1</strain>
        <tissue evidence="1">Whole animal</tissue>
    </source>
</reference>
<sequence length="209" mass="23858">MEYGRLMSAWFRGAAPITFLVTGSKAEGLSCFLESDIDLMFVHNSVICIEDGVNAHHFPREITVFRSYSRMTYSGHCRLILERRGTMTYLAEADALCDDGYGRELLSSDLYVLNFSNVMFSEDIVHHHRSGPSTPSTMYGSLHKDLVSAFRYYCLDILSKWAARPRHWPPSEVVHQVVSLGAFLTPVVFKGREYQHVEWRVYSTMGESN</sequence>
<protein>
    <submittedName>
        <fullName evidence="1">Uncharacterized protein</fullName>
    </submittedName>
</protein>